<sequence>QLPLRGSAGAIHEGSGKQGHLPRALHDPPGFMYHETKQHDGNDAVFLAQTGAAASFRSRGAGPGLSEAFQRTREGPLRDHGIRQNLVPAQQ</sequence>
<feature type="non-terminal residue" evidence="2">
    <location>
        <position position="91"/>
    </location>
</feature>
<feature type="region of interest" description="Disordered" evidence="1">
    <location>
        <begin position="1"/>
        <end position="29"/>
    </location>
</feature>
<gene>
    <name evidence="2" type="ORF">NPIL_53101</name>
</gene>
<feature type="compositionally biased region" description="Basic and acidic residues" evidence="1">
    <location>
        <begin position="70"/>
        <end position="82"/>
    </location>
</feature>
<dbReference type="AlphaFoldDB" id="A0A8X6U883"/>
<evidence type="ECO:0000313" key="2">
    <source>
        <dbReference type="EMBL" id="GFT91587.1"/>
    </source>
</evidence>
<comment type="caution">
    <text evidence="2">The sequence shown here is derived from an EMBL/GenBank/DDBJ whole genome shotgun (WGS) entry which is preliminary data.</text>
</comment>
<feature type="non-terminal residue" evidence="2">
    <location>
        <position position="1"/>
    </location>
</feature>
<keyword evidence="3" id="KW-1185">Reference proteome</keyword>
<evidence type="ECO:0000256" key="1">
    <source>
        <dbReference type="SAM" id="MobiDB-lite"/>
    </source>
</evidence>
<reference evidence="2" key="1">
    <citation type="submission" date="2020-08" db="EMBL/GenBank/DDBJ databases">
        <title>Multicomponent nature underlies the extraordinary mechanical properties of spider dragline silk.</title>
        <authorList>
            <person name="Kono N."/>
            <person name="Nakamura H."/>
            <person name="Mori M."/>
            <person name="Yoshida Y."/>
            <person name="Ohtoshi R."/>
            <person name="Malay A.D."/>
            <person name="Moran D.A.P."/>
            <person name="Tomita M."/>
            <person name="Numata K."/>
            <person name="Arakawa K."/>
        </authorList>
    </citation>
    <scope>NUCLEOTIDE SEQUENCE</scope>
</reference>
<dbReference type="EMBL" id="BMAW01074316">
    <property type="protein sequence ID" value="GFT91587.1"/>
    <property type="molecule type" value="Genomic_DNA"/>
</dbReference>
<dbReference type="Proteomes" id="UP000887013">
    <property type="component" value="Unassembled WGS sequence"/>
</dbReference>
<evidence type="ECO:0000313" key="3">
    <source>
        <dbReference type="Proteomes" id="UP000887013"/>
    </source>
</evidence>
<protein>
    <submittedName>
        <fullName evidence="2">Uncharacterized protein</fullName>
    </submittedName>
</protein>
<proteinExistence type="predicted"/>
<accession>A0A8X6U883</accession>
<feature type="region of interest" description="Disordered" evidence="1">
    <location>
        <begin position="57"/>
        <end position="91"/>
    </location>
</feature>
<name>A0A8X6U883_NEPPI</name>
<organism evidence="2 3">
    <name type="scientific">Nephila pilipes</name>
    <name type="common">Giant wood spider</name>
    <name type="synonym">Nephila maculata</name>
    <dbReference type="NCBI Taxonomy" id="299642"/>
    <lineage>
        <taxon>Eukaryota</taxon>
        <taxon>Metazoa</taxon>
        <taxon>Ecdysozoa</taxon>
        <taxon>Arthropoda</taxon>
        <taxon>Chelicerata</taxon>
        <taxon>Arachnida</taxon>
        <taxon>Araneae</taxon>
        <taxon>Araneomorphae</taxon>
        <taxon>Entelegynae</taxon>
        <taxon>Araneoidea</taxon>
        <taxon>Nephilidae</taxon>
        <taxon>Nephila</taxon>
    </lineage>
</organism>